<comment type="similarity">
    <text evidence="1">Belongs to the transposase 8 family.</text>
</comment>
<name>A0A291E176_9ENTR</name>
<dbReference type="InterPro" id="IPR002514">
    <property type="entry name" value="Transposase_8"/>
</dbReference>
<proteinExistence type="inferred from homology"/>
<evidence type="ECO:0000259" key="3">
    <source>
        <dbReference type="PROSITE" id="PS50994"/>
    </source>
</evidence>
<reference evidence="5 6" key="1">
    <citation type="submission" date="2017-09" db="EMBL/GenBank/DDBJ databases">
        <title>FDA dAtabase for Regulatory Grade micrObial Sequences (FDA-ARGOS): Supporting development and validation of Infectious Disease Dx tests.</title>
        <authorList>
            <person name="Minogue T."/>
            <person name="Wolcott M."/>
            <person name="Wasieloski L."/>
            <person name="Aguilar W."/>
            <person name="Moore D."/>
            <person name="Tallon L."/>
            <person name="Sadzewicz L."/>
            <person name="Ott S."/>
            <person name="Zhao X."/>
            <person name="Nagaraj S."/>
            <person name="Vavikolanu K."/>
            <person name="Aluvathingal J."/>
            <person name="Nadendla S."/>
            <person name="Sichtig H."/>
        </authorList>
    </citation>
    <scope>NUCLEOTIDE SEQUENCE [LARGE SCALE GENOMIC DNA]</scope>
    <source>
        <strain evidence="5 6">FDAARGOS_392</strain>
    </source>
</reference>
<evidence type="ECO:0000256" key="1">
    <source>
        <dbReference type="ARBA" id="ARBA00009964"/>
    </source>
</evidence>
<dbReference type="InterPro" id="IPR036397">
    <property type="entry name" value="RNaseH_sf"/>
</dbReference>
<feature type="domain" description="Integrase catalytic" evidence="3">
    <location>
        <begin position="199"/>
        <end position="360"/>
    </location>
</feature>
<dbReference type="PROSITE" id="PS50994">
    <property type="entry name" value="INTEGRASE"/>
    <property type="match status" value="1"/>
</dbReference>
<evidence type="ECO:0000313" key="6">
    <source>
        <dbReference type="Proteomes" id="UP000217979"/>
    </source>
</evidence>
<dbReference type="EMBL" id="CP023525">
    <property type="protein sequence ID" value="ATF93807.1"/>
    <property type="molecule type" value="Genomic_DNA"/>
</dbReference>
<dbReference type="InterPro" id="IPR025948">
    <property type="entry name" value="HTH-like_dom"/>
</dbReference>
<dbReference type="InterPro" id="IPR009057">
    <property type="entry name" value="Homeodomain-like_sf"/>
</dbReference>
<dbReference type="AlphaFoldDB" id="A0A291E176"/>
<dbReference type="InterPro" id="IPR001584">
    <property type="entry name" value="Integrase_cat-core"/>
</dbReference>
<gene>
    <name evidence="4" type="ORF">CO704_04170</name>
    <name evidence="5" type="ORF">CO704_17715</name>
</gene>
<keyword evidence="2" id="KW-0175">Coiled coil</keyword>
<evidence type="ECO:0000256" key="2">
    <source>
        <dbReference type="SAM" id="Coils"/>
    </source>
</evidence>
<dbReference type="SUPFAM" id="SSF46689">
    <property type="entry name" value="Homeodomain-like"/>
    <property type="match status" value="1"/>
</dbReference>
<sequence length="373" mass="43402">MKKRFSDEQIISILREAESGVSARELCRKHAISDATFYTWRKKYGGMEVPEVKRLKSLEEENARLKKLLAEAMLDKEALQVALGRKLLTTGQKREAVVLMCDATGLSQRRACRLTGLSLSTCRYDAQRPAADAHLSGRITELALERRRFGYRRIWQLLRREGLHVNHKRVYRIYHLNGLSVKRRRRRRGLATERFPLLRPDAPNLTWSMDFVMDALANGRRIKCLTCVDDFTKECLTITAAFGISGVQVTRILDSIALFRGYPTTIRTDQGPEFTCRALDQWAFEHSVELRLIQPGKPTQNGFIESFNGRFRDECLNEHWFSDILHARKTINDWRQDYNECRPHSSLDYQTPAEFATDWRNREYEEKPTDITN</sequence>
<dbReference type="SUPFAM" id="SSF53098">
    <property type="entry name" value="Ribonuclease H-like"/>
    <property type="match status" value="1"/>
</dbReference>
<dbReference type="Pfam" id="PF01527">
    <property type="entry name" value="HTH_Tnp_1"/>
    <property type="match status" value="1"/>
</dbReference>
<dbReference type="NCBIfam" id="NF033516">
    <property type="entry name" value="transpos_IS3"/>
    <property type="match status" value="1"/>
</dbReference>
<dbReference type="GO" id="GO:0015074">
    <property type="term" value="P:DNA integration"/>
    <property type="evidence" value="ECO:0007669"/>
    <property type="project" value="InterPro"/>
</dbReference>
<dbReference type="EMBL" id="CP023525">
    <property type="protein sequence ID" value="ATF91339.1"/>
    <property type="molecule type" value="Genomic_DNA"/>
</dbReference>
<dbReference type="GO" id="GO:0003677">
    <property type="term" value="F:DNA binding"/>
    <property type="evidence" value="ECO:0007669"/>
    <property type="project" value="InterPro"/>
</dbReference>
<dbReference type="RefSeq" id="WP_096753955.1">
    <property type="nucleotide sequence ID" value="NZ_CP023525.1"/>
</dbReference>
<feature type="coiled-coil region" evidence="2">
    <location>
        <begin position="55"/>
        <end position="82"/>
    </location>
</feature>
<accession>A0A291E176</accession>
<dbReference type="Pfam" id="PF13683">
    <property type="entry name" value="rve_3"/>
    <property type="match status" value="1"/>
</dbReference>
<dbReference type="PANTHER" id="PTHR47515:SF1">
    <property type="entry name" value="BLR2054 PROTEIN"/>
    <property type="match status" value="1"/>
</dbReference>
<dbReference type="Proteomes" id="UP000217979">
    <property type="component" value="Chromosome"/>
</dbReference>
<dbReference type="Pfam" id="PF13276">
    <property type="entry name" value="HTH_21"/>
    <property type="match status" value="1"/>
</dbReference>
<evidence type="ECO:0000313" key="4">
    <source>
        <dbReference type="EMBL" id="ATF91339.1"/>
    </source>
</evidence>
<dbReference type="GO" id="GO:0004803">
    <property type="term" value="F:transposase activity"/>
    <property type="evidence" value="ECO:0007669"/>
    <property type="project" value="InterPro"/>
</dbReference>
<evidence type="ECO:0000313" key="5">
    <source>
        <dbReference type="EMBL" id="ATF93807.1"/>
    </source>
</evidence>
<dbReference type="Gene3D" id="3.30.420.10">
    <property type="entry name" value="Ribonuclease H-like superfamily/Ribonuclease H"/>
    <property type="match status" value="1"/>
</dbReference>
<dbReference type="InterPro" id="IPR048020">
    <property type="entry name" value="Transpos_IS3"/>
</dbReference>
<dbReference type="GO" id="GO:0006313">
    <property type="term" value="P:DNA transposition"/>
    <property type="evidence" value="ECO:0007669"/>
    <property type="project" value="InterPro"/>
</dbReference>
<dbReference type="InterPro" id="IPR012337">
    <property type="entry name" value="RNaseH-like_sf"/>
</dbReference>
<dbReference type="PANTHER" id="PTHR47515">
    <property type="entry name" value="LOW CALCIUM RESPONSE LOCUS PROTEIN T"/>
    <property type="match status" value="1"/>
</dbReference>
<protein>
    <submittedName>
        <fullName evidence="5">IS3 family transposase</fullName>
    </submittedName>
</protein>
<organism evidence="5 6">
    <name type="scientific">Cedecea neteri</name>
    <dbReference type="NCBI Taxonomy" id="158822"/>
    <lineage>
        <taxon>Bacteria</taxon>
        <taxon>Pseudomonadati</taxon>
        <taxon>Pseudomonadota</taxon>
        <taxon>Gammaproteobacteria</taxon>
        <taxon>Enterobacterales</taxon>
        <taxon>Enterobacteriaceae</taxon>
        <taxon>Cedecea</taxon>
    </lineage>
</organism>